<dbReference type="Gene3D" id="4.10.240.10">
    <property type="entry name" value="Zn(2)-C6 fungal-type DNA-binding domain"/>
    <property type="match status" value="1"/>
</dbReference>
<dbReference type="CDD" id="cd00067">
    <property type="entry name" value="GAL4"/>
    <property type="match status" value="1"/>
</dbReference>
<dbReference type="InterPro" id="IPR050675">
    <property type="entry name" value="OAF3"/>
</dbReference>
<gene>
    <name evidence="7" type="ORF">DRE_00066</name>
</gene>
<organism evidence="7 8">
    <name type="scientific">Drechslerella stenobrocha 248</name>
    <dbReference type="NCBI Taxonomy" id="1043628"/>
    <lineage>
        <taxon>Eukaryota</taxon>
        <taxon>Fungi</taxon>
        <taxon>Dikarya</taxon>
        <taxon>Ascomycota</taxon>
        <taxon>Pezizomycotina</taxon>
        <taxon>Orbiliomycetes</taxon>
        <taxon>Orbiliales</taxon>
        <taxon>Orbiliaceae</taxon>
        <taxon>Drechslerella</taxon>
    </lineage>
</organism>
<dbReference type="Proteomes" id="UP000024837">
    <property type="component" value="Unassembled WGS sequence"/>
</dbReference>
<keyword evidence="4" id="KW-0539">Nucleus</keyword>
<dbReference type="GO" id="GO:0003677">
    <property type="term" value="F:DNA binding"/>
    <property type="evidence" value="ECO:0007669"/>
    <property type="project" value="UniProtKB-KW"/>
</dbReference>
<evidence type="ECO:0000256" key="5">
    <source>
        <dbReference type="SAM" id="MobiDB-lite"/>
    </source>
</evidence>
<accession>W7HX49</accession>
<dbReference type="AlphaFoldDB" id="W7HX49"/>
<dbReference type="GO" id="GO:0000981">
    <property type="term" value="F:DNA-binding transcription factor activity, RNA polymerase II-specific"/>
    <property type="evidence" value="ECO:0007669"/>
    <property type="project" value="InterPro"/>
</dbReference>
<keyword evidence="1" id="KW-0805">Transcription regulation</keyword>
<keyword evidence="2" id="KW-0238">DNA-binding</keyword>
<dbReference type="PROSITE" id="PS50048">
    <property type="entry name" value="ZN2_CY6_FUNGAL_2"/>
    <property type="match status" value="1"/>
</dbReference>
<dbReference type="EMBL" id="KI966371">
    <property type="protein sequence ID" value="EWC48761.1"/>
    <property type="molecule type" value="Genomic_DNA"/>
</dbReference>
<protein>
    <recommendedName>
        <fullName evidence="6">Zn(2)-C6 fungal-type domain-containing protein</fullName>
    </recommendedName>
</protein>
<feature type="compositionally biased region" description="Polar residues" evidence="5">
    <location>
        <begin position="210"/>
        <end position="220"/>
    </location>
</feature>
<dbReference type="InterPro" id="IPR036864">
    <property type="entry name" value="Zn2-C6_fun-type_DNA-bd_sf"/>
</dbReference>
<sequence length="469" mass="50525">MTDRERHHKACDECRIRKLKCPGEYPSCSRCMRDDVPCVYSLQKTMGRPRKRRRSDALRAAHQRAASSDGGYISIPMDVDGHHLAEESSTSQWGEDDAFIRDTSRLLDMNILGSADSGYDVPSFESARSAIFKKEQACKQSANGGCHPIQPPANGSRPRSNGYDAGLDTLFDPNIQSLDFSSLLGSDMSPTQPAHQPPPPPQPQPIPTPSRSGCSGSQYPPSTLYHTPPSVLPGLIDHTKIPLEVGTAVTPKDFTAFGMQSDLASGLNCDCLIHFFSAIMTLKKMIYNPVHLSPPTPFATPPPPISLDAITAISATAIDVTKTSLKCASCNMCFTTLMNVGQLLGLLLRGYSQFLRTSGGSAMPLDAAKQVVRREMDQILDILGQVEIRSLARHGMVLGDETQITKDMVGRGVIERIATGSWIGDRNPLCLKIVGMVRGLADGLLCGVGVGECVGEQCPNGAIGLNTMS</sequence>
<dbReference type="PANTHER" id="PTHR31069:SF31">
    <property type="entry name" value="MONODICTYPHENONE CLUSTER TRANSCRIPTION FACTOR-RELATED"/>
    <property type="match status" value="1"/>
</dbReference>
<reference evidence="7 8" key="1">
    <citation type="submission" date="2013-05" db="EMBL/GenBank/DDBJ databases">
        <title>Drechslerella stenobrocha genome reveals carnivorous origination and mechanical trapping mechanism of predatory fungi.</title>
        <authorList>
            <person name="Liu X."/>
            <person name="Zhang W."/>
            <person name="Liu K."/>
        </authorList>
    </citation>
    <scope>NUCLEOTIDE SEQUENCE [LARGE SCALE GENOMIC DNA]</scope>
    <source>
        <strain evidence="7 8">248</strain>
    </source>
</reference>
<feature type="region of interest" description="Disordered" evidence="5">
    <location>
        <begin position="141"/>
        <end position="168"/>
    </location>
</feature>
<evidence type="ECO:0000256" key="2">
    <source>
        <dbReference type="ARBA" id="ARBA00023125"/>
    </source>
</evidence>
<keyword evidence="8" id="KW-1185">Reference proteome</keyword>
<feature type="domain" description="Zn(2)-C6 fungal-type" evidence="6">
    <location>
        <begin position="10"/>
        <end position="40"/>
    </location>
</feature>
<evidence type="ECO:0000259" key="6">
    <source>
        <dbReference type="PROSITE" id="PS50048"/>
    </source>
</evidence>
<evidence type="ECO:0000256" key="3">
    <source>
        <dbReference type="ARBA" id="ARBA00023163"/>
    </source>
</evidence>
<dbReference type="HOGENOM" id="CLU_707922_0_0_1"/>
<dbReference type="PROSITE" id="PS00463">
    <property type="entry name" value="ZN2_CY6_FUNGAL_1"/>
    <property type="match status" value="1"/>
</dbReference>
<dbReference type="GO" id="GO:0008270">
    <property type="term" value="F:zinc ion binding"/>
    <property type="evidence" value="ECO:0007669"/>
    <property type="project" value="InterPro"/>
</dbReference>
<feature type="compositionally biased region" description="Pro residues" evidence="5">
    <location>
        <begin position="195"/>
        <end position="208"/>
    </location>
</feature>
<dbReference type="SUPFAM" id="SSF57701">
    <property type="entry name" value="Zn2/Cys6 DNA-binding domain"/>
    <property type="match status" value="1"/>
</dbReference>
<feature type="region of interest" description="Disordered" evidence="5">
    <location>
        <begin position="182"/>
        <end position="220"/>
    </location>
</feature>
<dbReference type="InterPro" id="IPR001138">
    <property type="entry name" value="Zn2Cys6_DnaBD"/>
</dbReference>
<dbReference type="PANTHER" id="PTHR31069">
    <property type="entry name" value="OLEATE-ACTIVATED TRANSCRIPTION FACTOR 1-RELATED"/>
    <property type="match status" value="1"/>
</dbReference>
<evidence type="ECO:0000313" key="8">
    <source>
        <dbReference type="Proteomes" id="UP000024837"/>
    </source>
</evidence>
<evidence type="ECO:0000256" key="1">
    <source>
        <dbReference type="ARBA" id="ARBA00023015"/>
    </source>
</evidence>
<dbReference type="SMART" id="SM00066">
    <property type="entry name" value="GAL4"/>
    <property type="match status" value="1"/>
</dbReference>
<evidence type="ECO:0000256" key="4">
    <source>
        <dbReference type="ARBA" id="ARBA00023242"/>
    </source>
</evidence>
<proteinExistence type="predicted"/>
<keyword evidence="3" id="KW-0804">Transcription</keyword>
<dbReference type="Pfam" id="PF00172">
    <property type="entry name" value="Zn_clus"/>
    <property type="match status" value="1"/>
</dbReference>
<name>W7HX49_9PEZI</name>
<dbReference type="OrthoDB" id="10261408at2759"/>
<evidence type="ECO:0000313" key="7">
    <source>
        <dbReference type="EMBL" id="EWC48761.1"/>
    </source>
</evidence>